<name>A0ACC2WQR1_9TREE</name>
<protein>
    <submittedName>
        <fullName evidence="1">Uncharacterized protein</fullName>
    </submittedName>
</protein>
<comment type="caution">
    <text evidence="1">The sequence shown here is derived from an EMBL/GenBank/DDBJ whole genome shotgun (WGS) entry which is preliminary data.</text>
</comment>
<dbReference type="EMBL" id="JASBWS010000012">
    <property type="protein sequence ID" value="KAJ9113554.1"/>
    <property type="molecule type" value="Genomic_DNA"/>
</dbReference>
<dbReference type="Proteomes" id="UP001230649">
    <property type="component" value="Unassembled WGS sequence"/>
</dbReference>
<gene>
    <name evidence="1" type="ORF">QFC20_001905</name>
</gene>
<evidence type="ECO:0000313" key="1">
    <source>
        <dbReference type="EMBL" id="KAJ9113554.1"/>
    </source>
</evidence>
<evidence type="ECO:0000313" key="2">
    <source>
        <dbReference type="Proteomes" id="UP001230649"/>
    </source>
</evidence>
<organism evidence="1 2">
    <name type="scientific">Naganishia adeliensis</name>
    <dbReference type="NCBI Taxonomy" id="92952"/>
    <lineage>
        <taxon>Eukaryota</taxon>
        <taxon>Fungi</taxon>
        <taxon>Dikarya</taxon>
        <taxon>Basidiomycota</taxon>
        <taxon>Agaricomycotina</taxon>
        <taxon>Tremellomycetes</taxon>
        <taxon>Filobasidiales</taxon>
        <taxon>Filobasidiaceae</taxon>
        <taxon>Naganishia</taxon>
    </lineage>
</organism>
<keyword evidence="2" id="KW-1185">Reference proteome</keyword>
<reference evidence="1" key="1">
    <citation type="submission" date="2023-04" db="EMBL/GenBank/DDBJ databases">
        <title>Draft Genome sequencing of Naganishia species isolated from polar environments using Oxford Nanopore Technology.</title>
        <authorList>
            <person name="Leo P."/>
            <person name="Venkateswaran K."/>
        </authorList>
    </citation>
    <scope>NUCLEOTIDE SEQUENCE</scope>
    <source>
        <strain evidence="1">MNA-CCFEE 5262</strain>
    </source>
</reference>
<sequence length="150" mass="16193">MAALVLPTNYTYVALTAVGTLWLNLFQVVVVSKARAAAGLAYPIYMADNSVAEKDPKAYMFNCCQRTHANTLETAPTFLFALLYSGLYYPRAAAVLGALWIAGRFLYTFGYAITGEPEKRNTSGGIFLHIIGLMLLSTVIAGSKAADLLV</sequence>
<accession>A0ACC2WQR1</accession>
<proteinExistence type="predicted"/>